<dbReference type="PANTHER" id="PTHR43046">
    <property type="entry name" value="GDP-MANNOSE MANNOSYL HYDROLASE"/>
    <property type="match status" value="1"/>
</dbReference>
<feature type="domain" description="Nudix hydrolase" evidence="5">
    <location>
        <begin position="13"/>
        <end position="155"/>
    </location>
</feature>
<protein>
    <submittedName>
        <fullName evidence="6">GDP-mannose mannosyl hydrolase</fullName>
    </submittedName>
</protein>
<evidence type="ECO:0000256" key="2">
    <source>
        <dbReference type="ARBA" id="ARBA00022723"/>
    </source>
</evidence>
<reference evidence="7" key="1">
    <citation type="journal article" date="2019" name="Int. J. Syst. Evol. Microbiol.">
        <title>The Global Catalogue of Microorganisms (GCM) 10K type strain sequencing project: providing services to taxonomists for standard genome sequencing and annotation.</title>
        <authorList>
            <consortium name="The Broad Institute Genomics Platform"/>
            <consortium name="The Broad Institute Genome Sequencing Center for Infectious Disease"/>
            <person name="Wu L."/>
            <person name="Ma J."/>
        </authorList>
    </citation>
    <scope>NUCLEOTIDE SEQUENCE [LARGE SCALE GENOMIC DNA]</scope>
    <source>
        <strain evidence="7">CGMCC 1.15341</strain>
    </source>
</reference>
<evidence type="ECO:0000256" key="4">
    <source>
        <dbReference type="ARBA" id="ARBA00022842"/>
    </source>
</evidence>
<dbReference type="NCBIfam" id="NF011963">
    <property type="entry name" value="PRK15434.1"/>
    <property type="match status" value="1"/>
</dbReference>
<dbReference type="PROSITE" id="PS51462">
    <property type="entry name" value="NUDIX"/>
    <property type="match status" value="1"/>
</dbReference>
<dbReference type="RefSeq" id="WP_188750924.1">
    <property type="nucleotide sequence ID" value="NZ_BMIJ01000008.1"/>
</dbReference>
<organism evidence="6 7">
    <name type="scientific">Marinobacterium zhoushanense</name>
    <dbReference type="NCBI Taxonomy" id="1679163"/>
    <lineage>
        <taxon>Bacteria</taxon>
        <taxon>Pseudomonadati</taxon>
        <taxon>Pseudomonadota</taxon>
        <taxon>Gammaproteobacteria</taxon>
        <taxon>Oceanospirillales</taxon>
        <taxon>Oceanospirillaceae</taxon>
        <taxon>Marinobacterium</taxon>
    </lineage>
</organism>
<dbReference type="SUPFAM" id="SSF55811">
    <property type="entry name" value="Nudix"/>
    <property type="match status" value="1"/>
</dbReference>
<name>A0ABQ1KPI6_9GAMM</name>
<accession>A0ABQ1KPI6</accession>
<evidence type="ECO:0000256" key="3">
    <source>
        <dbReference type="ARBA" id="ARBA00022801"/>
    </source>
</evidence>
<dbReference type="GO" id="GO:0016787">
    <property type="term" value="F:hydrolase activity"/>
    <property type="evidence" value="ECO:0007669"/>
    <property type="project" value="UniProtKB-KW"/>
</dbReference>
<comment type="caution">
    <text evidence="6">The sequence shown here is derived from an EMBL/GenBank/DDBJ whole genome shotgun (WGS) entry which is preliminary data.</text>
</comment>
<dbReference type="Proteomes" id="UP000629025">
    <property type="component" value="Unassembled WGS sequence"/>
</dbReference>
<evidence type="ECO:0000256" key="1">
    <source>
        <dbReference type="ARBA" id="ARBA00001946"/>
    </source>
</evidence>
<evidence type="ECO:0000313" key="7">
    <source>
        <dbReference type="Proteomes" id="UP000629025"/>
    </source>
</evidence>
<dbReference type="Gene3D" id="3.90.79.10">
    <property type="entry name" value="Nucleoside Triphosphate Pyrophosphohydrolase"/>
    <property type="match status" value="1"/>
</dbReference>
<keyword evidence="2" id="KW-0479">Metal-binding</keyword>
<comment type="cofactor">
    <cofactor evidence="1">
        <name>Mg(2+)</name>
        <dbReference type="ChEBI" id="CHEBI:18420"/>
    </cofactor>
</comment>
<dbReference type="PANTHER" id="PTHR43046:SF12">
    <property type="entry name" value="GDP-MANNOSE MANNOSYL HYDROLASE"/>
    <property type="match status" value="1"/>
</dbReference>
<sequence length="155" mass="17900">MWIDTETFKTVVSVTPLVSIDLIVERADGYILLGQRTNRPAQGFWFVPGGRILKSEMLDDAFRRLTQIELGLASEREEARLLGVYEHFYQDSVFGDDADSPSTHYVVLGYHLKLDAGKDLEPPHQQHSTYRWWHPDEMHEDTRVHENSRAYLAAL</sequence>
<dbReference type="InterPro" id="IPR015797">
    <property type="entry name" value="NUDIX_hydrolase-like_dom_sf"/>
</dbReference>
<dbReference type="EMBL" id="BMIJ01000008">
    <property type="protein sequence ID" value="GGC06709.1"/>
    <property type="molecule type" value="Genomic_DNA"/>
</dbReference>
<dbReference type="Pfam" id="PF00293">
    <property type="entry name" value="NUDIX"/>
    <property type="match status" value="1"/>
</dbReference>
<keyword evidence="3 6" id="KW-0378">Hydrolase</keyword>
<dbReference type="InterPro" id="IPR000086">
    <property type="entry name" value="NUDIX_hydrolase_dom"/>
</dbReference>
<keyword evidence="7" id="KW-1185">Reference proteome</keyword>
<dbReference type="PIRSF" id="PIRSF037599">
    <property type="entry name" value="GDPMH"/>
    <property type="match status" value="1"/>
</dbReference>
<proteinExistence type="predicted"/>
<evidence type="ECO:0000259" key="5">
    <source>
        <dbReference type="PROSITE" id="PS51462"/>
    </source>
</evidence>
<dbReference type="InterPro" id="IPR033715">
    <property type="entry name" value="GDPMH"/>
</dbReference>
<evidence type="ECO:0000313" key="6">
    <source>
        <dbReference type="EMBL" id="GGC06709.1"/>
    </source>
</evidence>
<dbReference type="CDD" id="cd03430">
    <property type="entry name" value="NUDIX_GDPMH_NudD"/>
    <property type="match status" value="1"/>
</dbReference>
<gene>
    <name evidence="6" type="primary">gmm</name>
    <name evidence="6" type="ORF">GCM10011352_36170</name>
</gene>
<keyword evidence="4" id="KW-0460">Magnesium</keyword>